<evidence type="ECO:0000256" key="2">
    <source>
        <dbReference type="SAM" id="MobiDB-lite"/>
    </source>
</evidence>
<evidence type="ECO:0000313" key="6">
    <source>
        <dbReference type="Proteomes" id="UP000235347"/>
    </source>
</evidence>
<dbReference type="NCBIfam" id="TIGR01646">
    <property type="entry name" value="vgr_GE"/>
    <property type="match status" value="1"/>
</dbReference>
<name>A0A2N7VXR1_9BURK</name>
<dbReference type="InterPro" id="IPR054030">
    <property type="entry name" value="Gp5_Vgr_C"/>
</dbReference>
<dbReference type="SUPFAM" id="SSF69279">
    <property type="entry name" value="Phage tail proteins"/>
    <property type="match status" value="2"/>
</dbReference>
<dbReference type="RefSeq" id="WP_102611241.1">
    <property type="nucleotide sequence ID" value="NZ_CADIKD010000003.1"/>
</dbReference>
<feature type="region of interest" description="Disordered" evidence="2">
    <location>
        <begin position="638"/>
        <end position="664"/>
    </location>
</feature>
<dbReference type="Pfam" id="PF22178">
    <property type="entry name" value="Gp5_trimer_C"/>
    <property type="match status" value="1"/>
</dbReference>
<dbReference type="Gene3D" id="2.30.110.50">
    <property type="match status" value="1"/>
</dbReference>
<organism evidence="5 6">
    <name type="scientific">Trinickia soli</name>
    <dbReference type="NCBI Taxonomy" id="380675"/>
    <lineage>
        <taxon>Bacteria</taxon>
        <taxon>Pseudomonadati</taxon>
        <taxon>Pseudomonadota</taxon>
        <taxon>Betaproteobacteria</taxon>
        <taxon>Burkholderiales</taxon>
        <taxon>Burkholderiaceae</taxon>
        <taxon>Trinickia</taxon>
    </lineage>
</organism>
<dbReference type="Gene3D" id="2.40.50.230">
    <property type="entry name" value="Gp5 N-terminal domain"/>
    <property type="match status" value="1"/>
</dbReference>
<evidence type="ECO:0000256" key="1">
    <source>
        <dbReference type="ARBA" id="ARBA00005558"/>
    </source>
</evidence>
<dbReference type="AlphaFoldDB" id="A0A2N7VXR1"/>
<dbReference type="Proteomes" id="UP000235347">
    <property type="component" value="Unassembled WGS sequence"/>
</dbReference>
<feature type="compositionally biased region" description="Basic and acidic residues" evidence="2">
    <location>
        <begin position="652"/>
        <end position="664"/>
    </location>
</feature>
<sequence>MTNPLQTHRAARVKTALPDDTLVLAAMDGFEAISKPFALRLTLLGKRRDLEAKALLGTRMSVSLDTGSRVRQFNGVVASFTIAEDSWGDEGHALCRYEAIVRPTLWLLTRGAHCRFFHARTALEIVAAVLGEYGVEWRNACVARYPTLEHCAQYDETDFDFVSRLLEREGIYYFFEHVDGKDRLVLADAPSALAHDGAIDFTQSFVDGRPLHEAIYRWRYTEELASDTVELTAFDFRNAKGSAQQQSLVVRAADGTAAHRLRMAEYAPHYATQEEGRRLAQARIDALQASAVFASGAATARSIRPGGLFALTGHPRAGQNGDYLVVQARYRVRVGDYSPQRHVEPASTLQREQTTRCEPVFDCSFRALPKRRPFRPPRITPRPHAGLQTALVVAASGDEMSTERHGCVKVQFHWEQFDPPAESERMRRCWVRVAQGWAGRNWGMVFMPRAGQEVVIAFIDGDPDRPLVIGSLYNSANPPPYALPAHEAISAIRTASLSGDGERNELRFDDQKPQLLLYAGGRADSYVKRSALAWVGEDAHAIVEGRQLVKVGSHDFTIDGGQRVKVGASASLSAGVDVLHEARVNYAVKGEIVHVKGGASVVLEAGAMLTLKCGGSFVTLTPAGVQISGPLVGLNSGGAAGSAPGASAEMPDAPKKADDGSGAT</sequence>
<dbReference type="Pfam" id="PF04717">
    <property type="entry name" value="Phage_base_V"/>
    <property type="match status" value="1"/>
</dbReference>
<dbReference type="Gene3D" id="4.10.220.110">
    <property type="match status" value="1"/>
</dbReference>
<dbReference type="InterPro" id="IPR006533">
    <property type="entry name" value="T6SS_Vgr_RhsGE"/>
</dbReference>
<dbReference type="InterPro" id="IPR017847">
    <property type="entry name" value="T6SS_RhsGE_Vgr_subset"/>
</dbReference>
<accession>A0A2N7VXR1</accession>
<dbReference type="SUPFAM" id="SSF69255">
    <property type="entry name" value="gp5 N-terminal domain-like"/>
    <property type="match status" value="1"/>
</dbReference>
<keyword evidence="6" id="KW-1185">Reference proteome</keyword>
<feature type="domain" description="Gp5/Type VI secretion system Vgr C-terminal trimerisation" evidence="4">
    <location>
        <begin position="490"/>
        <end position="583"/>
    </location>
</feature>
<feature type="domain" description="Gp5/Type VI secretion system Vgr protein OB-fold" evidence="3">
    <location>
        <begin position="403"/>
        <end position="473"/>
    </location>
</feature>
<dbReference type="Gene3D" id="3.55.50.10">
    <property type="entry name" value="Baseplate protein-like domains"/>
    <property type="match status" value="1"/>
</dbReference>
<evidence type="ECO:0000259" key="4">
    <source>
        <dbReference type="Pfam" id="PF22178"/>
    </source>
</evidence>
<evidence type="ECO:0000259" key="3">
    <source>
        <dbReference type="Pfam" id="PF04717"/>
    </source>
</evidence>
<proteinExistence type="inferred from homology"/>
<comment type="similarity">
    <text evidence="1">Belongs to the VgrG protein family.</text>
</comment>
<dbReference type="NCBIfam" id="TIGR03361">
    <property type="entry name" value="VI_Rhs_Vgr"/>
    <property type="match status" value="1"/>
</dbReference>
<dbReference type="SUPFAM" id="SSF69349">
    <property type="entry name" value="Phage fibre proteins"/>
    <property type="match status" value="1"/>
</dbReference>
<comment type="caution">
    <text evidence="5">The sequence shown here is derived from an EMBL/GenBank/DDBJ whole genome shotgun (WGS) entry which is preliminary data.</text>
</comment>
<reference evidence="5 6" key="1">
    <citation type="submission" date="2018-01" db="EMBL/GenBank/DDBJ databases">
        <title>Whole genome analyses suggest that Burkholderia sensu lato contains two further novel genera in the rhizoxinica-symbiotica group Mycetohabitans gen. nov., and Trinickia gen. nov.: implications for the evolution of diazotrophy and nodulation in the Burkholderiaceae.</title>
        <authorList>
            <person name="Estrada-de los Santos P."/>
            <person name="Palmer M."/>
            <person name="Chavez-Ramirez B."/>
            <person name="Beukes C."/>
            <person name="Steenkamp E.T."/>
            <person name="Hirsch A.M."/>
            <person name="Manyaka P."/>
            <person name="Maluk M."/>
            <person name="Lafos M."/>
            <person name="Crook M."/>
            <person name="Gross E."/>
            <person name="Simon M.F."/>
            <person name="Bueno dos Reis Junior F."/>
            <person name="Poole P.S."/>
            <person name="Venter S.N."/>
            <person name="James E.K."/>
        </authorList>
    </citation>
    <scope>NUCLEOTIDE SEQUENCE [LARGE SCALE GENOMIC DNA]</scope>
    <source>
        <strain evidence="5 6">GP25-8</strain>
    </source>
</reference>
<evidence type="ECO:0000313" key="5">
    <source>
        <dbReference type="EMBL" id="PMS21918.1"/>
    </source>
</evidence>
<gene>
    <name evidence="5" type="ORF">C0Z19_18125</name>
</gene>
<dbReference type="EMBL" id="PNYB01000015">
    <property type="protein sequence ID" value="PMS21918.1"/>
    <property type="molecule type" value="Genomic_DNA"/>
</dbReference>
<protein>
    <submittedName>
        <fullName evidence="5">Type VI secretion system tip protein VgrG</fullName>
    </submittedName>
</protein>
<dbReference type="InterPro" id="IPR006531">
    <property type="entry name" value="Gp5/Vgr_OB"/>
</dbReference>
<dbReference type="Pfam" id="PF05954">
    <property type="entry name" value="Phage_GPD"/>
    <property type="match status" value="1"/>
</dbReference>
<dbReference type="InterPro" id="IPR037026">
    <property type="entry name" value="Vgr_OB-fold_dom_sf"/>
</dbReference>